<feature type="transmembrane region" description="Helical" evidence="1">
    <location>
        <begin position="347"/>
        <end position="366"/>
    </location>
</feature>
<sequence>MSRLLSKTPTEVVQFSYWFFLLCWVIILSVHIVTCVYTALYSYSYWKLQETYLNDYLETFQIGMPPPYHRTIAIVHAIMSALHALCIILMLGGSLWQRSLVFTPWASCYAKEKPQEENSDRTSSAAAKVFNILSDRHGFFGVNGAHFHSLLIVREVIETGLQTVQAYRMSVLLPRTLLNRFYVILLVINCWSSVLVYSVFFKGDEARRRFICIVLDGVLDLMACMGVELLIVLSYASQYNVPLQGFSDYLWRNDLWAARVLNEFRMVVVVSWLDLVSRTIFTLGLIATTTNIKELLQRLPRNKNQVNTGERLSSVAPSLSKSATRTASQQNLLANTRDTCRNRLLRAAHLVFGVLGVIVLALHITASVQPMLPQCILQVRPWATSKPSCYLVGLDCYMLGISGTKEETKGKWSEFDSSTVVQILISHCPKLEIPDSFNEFHGLHGVKVYNSTIIDWGESAAFTSANHPNILSLYLARVNMTDGRLPTGFQSEDFPQNLYDFEFCVTNLRTVPNDLDAKWPKKAYVQIEYSQLTAITEVLLRLEPKFLAVTGNPITQVPPDIFEIPGLITLGLGQMPLSELPRNVTSLSSSISIIFLDETGISFFWPWMDNLTTKETWSVLASGSPYCISLQNIEDGTADTFNVSPSSEYAPILMNPTEENLPIIQYTVSCDAMYAGPYYYIDLDDENIAISPAPALNPA</sequence>
<feature type="transmembrane region" description="Helical" evidence="1">
    <location>
        <begin position="72"/>
        <end position="96"/>
    </location>
</feature>
<reference evidence="2 3" key="1">
    <citation type="submission" date="2024-09" db="EMBL/GenBank/DDBJ databases">
        <title>Genome sequencing and assembly of Phytophthora oleae, isolate VK10A, causative agent of rot of olive drupes.</title>
        <authorList>
            <person name="Conti Taguali S."/>
            <person name="Riolo M."/>
            <person name="La Spada F."/>
            <person name="Cacciola S.O."/>
            <person name="Dionisio G."/>
        </authorList>
    </citation>
    <scope>NUCLEOTIDE SEQUENCE [LARGE SCALE GENOMIC DNA]</scope>
    <source>
        <strain evidence="2 3">VK10A</strain>
    </source>
</reference>
<evidence type="ECO:0000313" key="3">
    <source>
        <dbReference type="Proteomes" id="UP001632037"/>
    </source>
</evidence>
<gene>
    <name evidence="2" type="ORF">V7S43_014663</name>
</gene>
<dbReference type="SUPFAM" id="SSF52058">
    <property type="entry name" value="L domain-like"/>
    <property type="match status" value="1"/>
</dbReference>
<feature type="transmembrane region" description="Helical" evidence="1">
    <location>
        <begin position="181"/>
        <end position="201"/>
    </location>
</feature>
<name>A0ABD3F4V5_9STRA</name>
<keyword evidence="3" id="KW-1185">Reference proteome</keyword>
<dbReference type="Gene3D" id="3.80.10.10">
    <property type="entry name" value="Ribonuclease Inhibitor"/>
    <property type="match status" value="1"/>
</dbReference>
<keyword evidence="1" id="KW-0472">Membrane</keyword>
<dbReference type="AlphaFoldDB" id="A0ABD3F4V5"/>
<feature type="transmembrane region" description="Helical" evidence="1">
    <location>
        <begin position="213"/>
        <end position="236"/>
    </location>
</feature>
<proteinExistence type="predicted"/>
<evidence type="ECO:0000256" key="1">
    <source>
        <dbReference type="SAM" id="Phobius"/>
    </source>
</evidence>
<feature type="transmembrane region" description="Helical" evidence="1">
    <location>
        <begin position="15"/>
        <end position="40"/>
    </location>
</feature>
<evidence type="ECO:0000313" key="2">
    <source>
        <dbReference type="EMBL" id="KAL3660519.1"/>
    </source>
</evidence>
<protein>
    <submittedName>
        <fullName evidence="2">Uncharacterized protein</fullName>
    </submittedName>
</protein>
<keyword evidence="1" id="KW-1133">Transmembrane helix</keyword>
<dbReference type="EMBL" id="JBIMZQ010000041">
    <property type="protein sequence ID" value="KAL3660519.1"/>
    <property type="molecule type" value="Genomic_DNA"/>
</dbReference>
<organism evidence="2 3">
    <name type="scientific">Phytophthora oleae</name>
    <dbReference type="NCBI Taxonomy" id="2107226"/>
    <lineage>
        <taxon>Eukaryota</taxon>
        <taxon>Sar</taxon>
        <taxon>Stramenopiles</taxon>
        <taxon>Oomycota</taxon>
        <taxon>Peronosporomycetes</taxon>
        <taxon>Peronosporales</taxon>
        <taxon>Peronosporaceae</taxon>
        <taxon>Phytophthora</taxon>
    </lineage>
</organism>
<accession>A0ABD3F4V5</accession>
<dbReference type="Proteomes" id="UP001632037">
    <property type="component" value="Unassembled WGS sequence"/>
</dbReference>
<comment type="caution">
    <text evidence="2">The sequence shown here is derived from an EMBL/GenBank/DDBJ whole genome shotgun (WGS) entry which is preliminary data.</text>
</comment>
<keyword evidence="1" id="KW-0812">Transmembrane</keyword>
<dbReference type="InterPro" id="IPR032675">
    <property type="entry name" value="LRR_dom_sf"/>
</dbReference>